<dbReference type="Proteomes" id="UP000030151">
    <property type="component" value="Unassembled WGS sequence"/>
</dbReference>
<proteinExistence type="predicted"/>
<comment type="caution">
    <text evidence="1">The sequence shown here is derived from an EMBL/GenBank/DDBJ whole genome shotgun (WGS) entry which is preliminary data.</text>
</comment>
<sequence>MLKFDSPNFLLRPLLKSSFLNKEKDAHTHEMKSLAFLCLVAVSSAVDVYYYRNEWCGGTPVGGRTLACGRNQVPLSPSIGGFDLRYTNSIVVEFYDRRDCTGGPWFTDDGKGGCVKDKQARTNCLNVRC</sequence>
<protein>
    <submittedName>
        <fullName evidence="1">Uncharacterized protein</fullName>
    </submittedName>
</protein>
<dbReference type="EMBL" id="JELW01000007">
    <property type="protein sequence ID" value="EXV01830.1"/>
    <property type="molecule type" value="Genomic_DNA"/>
</dbReference>
<dbReference type="HOGENOM" id="CLU_160144_0_0_1"/>
<accession>A0A0A1UW57</accession>
<gene>
    <name evidence="1" type="ORF">X797_005349</name>
</gene>
<name>A0A0A1UW57_9HYPO</name>
<evidence type="ECO:0000313" key="2">
    <source>
        <dbReference type="Proteomes" id="UP000030151"/>
    </source>
</evidence>
<evidence type="ECO:0000313" key="1">
    <source>
        <dbReference type="EMBL" id="EXV01830.1"/>
    </source>
</evidence>
<dbReference type="AlphaFoldDB" id="A0A0A1UW57"/>
<reference evidence="1 2" key="1">
    <citation type="submission" date="2014-02" db="EMBL/GenBank/DDBJ databases">
        <title>The genome sequence of the entomopathogenic fungus Metarhizium robertsii ARSEF 2575.</title>
        <authorList>
            <person name="Giuliano Garisto Donzelli B."/>
            <person name="Roe B.A."/>
            <person name="Macmil S.L."/>
            <person name="Krasnoff S.B."/>
            <person name="Gibson D.M."/>
        </authorList>
    </citation>
    <scope>NUCLEOTIDE SEQUENCE [LARGE SCALE GENOMIC DNA]</scope>
    <source>
        <strain evidence="1 2">ARSEF 2575</strain>
    </source>
</reference>
<organism evidence="1 2">
    <name type="scientific">Metarhizium robertsii</name>
    <dbReference type="NCBI Taxonomy" id="568076"/>
    <lineage>
        <taxon>Eukaryota</taxon>
        <taxon>Fungi</taxon>
        <taxon>Dikarya</taxon>
        <taxon>Ascomycota</taxon>
        <taxon>Pezizomycotina</taxon>
        <taxon>Sordariomycetes</taxon>
        <taxon>Hypocreomycetidae</taxon>
        <taxon>Hypocreales</taxon>
        <taxon>Clavicipitaceae</taxon>
        <taxon>Metarhizium</taxon>
    </lineage>
</organism>